<sequence length="338" mass="35370">MPGAALLSNIASALDRSLPVPLSVQLKGLIEYGIACGELPPGVRLPSVRELAEASGIAPMTAVAVYRELQRSGLITSRPGAGTYVAEGPRRDGSEALARVQAHLEAALAEAEAGAIPLAQVASLLNAAISRGRVREGRPMRLLMLGVFRDATRAYAQEIARQLKPGDVIEPCTFDEMRAGLRAGPAPDLVVTLANRKAEAEAAMGGRAPVTAVSFLPSEQTRALLAAIDPLARVGLVSVFPEFLALMKPGVRRFAPHVREIEAIVADDPKLPAFLGRLDVVVYATGAEGALAAAGAPAGAIEYRHVPDPHAVQESLLPLVEAIRSGAVGRQPAKEAIR</sequence>
<name>A0A2T1HME4_9HYPH</name>
<evidence type="ECO:0000256" key="1">
    <source>
        <dbReference type="ARBA" id="ARBA00023015"/>
    </source>
</evidence>
<protein>
    <submittedName>
        <fullName evidence="5">GntR family transcriptional regulator</fullName>
    </submittedName>
</protein>
<evidence type="ECO:0000313" key="5">
    <source>
        <dbReference type="EMBL" id="PSC02825.1"/>
    </source>
</evidence>
<dbReference type="PROSITE" id="PS50949">
    <property type="entry name" value="HTH_GNTR"/>
    <property type="match status" value="1"/>
</dbReference>
<accession>A0A2T1HME4</accession>
<dbReference type="CDD" id="cd07377">
    <property type="entry name" value="WHTH_GntR"/>
    <property type="match status" value="1"/>
</dbReference>
<evidence type="ECO:0000256" key="2">
    <source>
        <dbReference type="ARBA" id="ARBA00023125"/>
    </source>
</evidence>
<keyword evidence="6" id="KW-1185">Reference proteome</keyword>
<dbReference type="EMBL" id="PVZS01000037">
    <property type="protein sequence ID" value="PSC02825.1"/>
    <property type="molecule type" value="Genomic_DNA"/>
</dbReference>
<reference evidence="6" key="1">
    <citation type="submission" date="2018-03" db="EMBL/GenBank/DDBJ databases">
        <authorList>
            <person name="Sun L."/>
            <person name="Liu H."/>
            <person name="Chen W."/>
            <person name="Huang K."/>
            <person name="Liu W."/>
            <person name="Gao X."/>
        </authorList>
    </citation>
    <scope>NUCLEOTIDE SEQUENCE [LARGE SCALE GENOMIC DNA]</scope>
    <source>
        <strain evidence="6">SH9</strain>
    </source>
</reference>
<dbReference type="Proteomes" id="UP000239772">
    <property type="component" value="Unassembled WGS sequence"/>
</dbReference>
<organism evidence="5 6">
    <name type="scientific">Alsobacter soli</name>
    <dbReference type="NCBI Taxonomy" id="2109933"/>
    <lineage>
        <taxon>Bacteria</taxon>
        <taxon>Pseudomonadati</taxon>
        <taxon>Pseudomonadota</taxon>
        <taxon>Alphaproteobacteria</taxon>
        <taxon>Hyphomicrobiales</taxon>
        <taxon>Alsobacteraceae</taxon>
        <taxon>Alsobacter</taxon>
    </lineage>
</organism>
<proteinExistence type="predicted"/>
<comment type="caution">
    <text evidence="5">The sequence shown here is derived from an EMBL/GenBank/DDBJ whole genome shotgun (WGS) entry which is preliminary data.</text>
</comment>
<dbReference type="InterPro" id="IPR000524">
    <property type="entry name" value="Tscrpt_reg_HTH_GntR"/>
</dbReference>
<evidence type="ECO:0000256" key="3">
    <source>
        <dbReference type="ARBA" id="ARBA00023163"/>
    </source>
</evidence>
<dbReference type="InterPro" id="IPR036390">
    <property type="entry name" value="WH_DNA-bd_sf"/>
</dbReference>
<dbReference type="GO" id="GO:0003677">
    <property type="term" value="F:DNA binding"/>
    <property type="evidence" value="ECO:0007669"/>
    <property type="project" value="UniProtKB-KW"/>
</dbReference>
<keyword evidence="1" id="KW-0805">Transcription regulation</keyword>
<keyword evidence="3" id="KW-0804">Transcription</keyword>
<gene>
    <name evidence="5" type="ORF">SLNSH_22155</name>
</gene>
<keyword evidence="2" id="KW-0238">DNA-binding</keyword>
<dbReference type="PANTHER" id="PTHR38445">
    <property type="entry name" value="HTH-TYPE TRANSCRIPTIONAL REPRESSOR YTRA"/>
    <property type="match status" value="1"/>
</dbReference>
<evidence type="ECO:0000313" key="6">
    <source>
        <dbReference type="Proteomes" id="UP000239772"/>
    </source>
</evidence>
<dbReference type="InterPro" id="IPR036388">
    <property type="entry name" value="WH-like_DNA-bd_sf"/>
</dbReference>
<dbReference type="Pfam" id="PF00392">
    <property type="entry name" value="GntR"/>
    <property type="match status" value="1"/>
</dbReference>
<dbReference type="PANTHER" id="PTHR38445:SF7">
    <property type="entry name" value="GNTR-FAMILY TRANSCRIPTIONAL REGULATOR"/>
    <property type="match status" value="1"/>
</dbReference>
<dbReference type="RefSeq" id="WP_106340081.1">
    <property type="nucleotide sequence ID" value="NZ_PVZS01000037.1"/>
</dbReference>
<dbReference type="Gene3D" id="1.10.10.10">
    <property type="entry name" value="Winged helix-like DNA-binding domain superfamily/Winged helix DNA-binding domain"/>
    <property type="match status" value="1"/>
</dbReference>
<dbReference type="SUPFAM" id="SSF46785">
    <property type="entry name" value="Winged helix' DNA-binding domain"/>
    <property type="match status" value="1"/>
</dbReference>
<dbReference type="SMART" id="SM00345">
    <property type="entry name" value="HTH_GNTR"/>
    <property type="match status" value="1"/>
</dbReference>
<dbReference type="GO" id="GO:0003700">
    <property type="term" value="F:DNA-binding transcription factor activity"/>
    <property type="evidence" value="ECO:0007669"/>
    <property type="project" value="InterPro"/>
</dbReference>
<dbReference type="AlphaFoldDB" id="A0A2T1HME4"/>
<evidence type="ECO:0000259" key="4">
    <source>
        <dbReference type="PROSITE" id="PS50949"/>
    </source>
</evidence>
<dbReference type="OrthoDB" id="7173258at2"/>
<feature type="domain" description="HTH gntR-type" evidence="4">
    <location>
        <begin position="20"/>
        <end position="88"/>
    </location>
</feature>